<dbReference type="OrthoDB" id="123609at2759"/>
<comment type="caution">
    <text evidence="1">The sequence shown here is derived from an EMBL/GenBank/DDBJ whole genome shotgun (WGS) entry which is preliminary data.</text>
</comment>
<dbReference type="AlphaFoldDB" id="A0A2P4XGQ2"/>
<accession>A0A2P4XGQ2</accession>
<gene>
    <name evidence="1" type="ORF">PHPALM_19696</name>
</gene>
<keyword evidence="2" id="KW-1185">Reference proteome</keyword>
<name>A0A2P4XGQ2_9STRA</name>
<reference evidence="1 2" key="1">
    <citation type="journal article" date="2017" name="Genome Biol. Evol.">
        <title>Phytophthora megakarya and P. palmivora, closely related causal agents of cacao black pod rot, underwent increases in genome sizes and gene numbers by different mechanisms.</title>
        <authorList>
            <person name="Ali S.S."/>
            <person name="Shao J."/>
            <person name="Lary D.J."/>
            <person name="Kronmiller B."/>
            <person name="Shen D."/>
            <person name="Strem M.D."/>
            <person name="Amoako-Attah I."/>
            <person name="Akrofi A.Y."/>
            <person name="Begoude B.A."/>
            <person name="Ten Hoopen G.M."/>
            <person name="Coulibaly K."/>
            <person name="Kebe B.I."/>
            <person name="Melnick R.L."/>
            <person name="Guiltinan M.J."/>
            <person name="Tyler B.M."/>
            <person name="Meinhardt L.W."/>
            <person name="Bailey B.A."/>
        </authorList>
    </citation>
    <scope>NUCLEOTIDE SEQUENCE [LARGE SCALE GENOMIC DNA]</scope>
    <source>
        <strain evidence="2">sbr112.9</strain>
    </source>
</reference>
<proteinExistence type="predicted"/>
<evidence type="ECO:0000313" key="1">
    <source>
        <dbReference type="EMBL" id="POM64728.1"/>
    </source>
</evidence>
<sequence>MVLAVSEYLGEANDVFVLDCGSSSHLNVEMCDDVWVQPNVEATESEQERNVRVTTCGKQQTIKLADAYYAEVAVHNLISYVKLVEKGARWRTEIDDV</sequence>
<evidence type="ECO:0008006" key="3">
    <source>
        <dbReference type="Google" id="ProtNLM"/>
    </source>
</evidence>
<dbReference type="EMBL" id="NCKW01011057">
    <property type="protein sequence ID" value="POM64728.1"/>
    <property type="molecule type" value="Genomic_DNA"/>
</dbReference>
<evidence type="ECO:0000313" key="2">
    <source>
        <dbReference type="Proteomes" id="UP000237271"/>
    </source>
</evidence>
<dbReference type="Proteomes" id="UP000237271">
    <property type="component" value="Unassembled WGS sequence"/>
</dbReference>
<organism evidence="1 2">
    <name type="scientific">Phytophthora palmivora</name>
    <dbReference type="NCBI Taxonomy" id="4796"/>
    <lineage>
        <taxon>Eukaryota</taxon>
        <taxon>Sar</taxon>
        <taxon>Stramenopiles</taxon>
        <taxon>Oomycota</taxon>
        <taxon>Peronosporomycetes</taxon>
        <taxon>Peronosporales</taxon>
        <taxon>Peronosporaceae</taxon>
        <taxon>Phytophthora</taxon>
    </lineage>
</organism>
<protein>
    <recommendedName>
        <fullName evidence="3">Polyprotein</fullName>
    </recommendedName>
</protein>